<keyword evidence="4 5" id="KW-0472">Membrane</keyword>
<evidence type="ECO:0000256" key="4">
    <source>
        <dbReference type="ARBA" id="ARBA00023136"/>
    </source>
</evidence>
<evidence type="ECO:0000256" key="1">
    <source>
        <dbReference type="ARBA" id="ARBA00004141"/>
    </source>
</evidence>
<gene>
    <name evidence="6" type="ORF">SLNSH_15725</name>
</gene>
<evidence type="ECO:0000313" key="6">
    <source>
        <dbReference type="EMBL" id="PSC04057.1"/>
    </source>
</evidence>
<keyword evidence="7" id="KW-1185">Reference proteome</keyword>
<feature type="transmembrane region" description="Helical" evidence="5">
    <location>
        <begin position="122"/>
        <end position="142"/>
    </location>
</feature>
<dbReference type="Pfam" id="PF07264">
    <property type="entry name" value="EI24"/>
    <property type="match status" value="1"/>
</dbReference>
<sequence length="235" mass="25450">MIFETAAKAFSQILSPPFRAILWKSLGLTVALLALVWAGLTKFFSYALTNFAFMADHPSVSAYAVILGGFGLVIGLGYLIPPVSMLVAGFFLDDVAEKVELKHYPADPPGAALPVPTALWEAFRFAGVALLVNLVALIFLLIPPINVIAFLAANAYLLGREYFALAAGRFRPLPEVSAMRERNSSTVLLAGFLIACLVAIPILNLLTPLFGTALMVHVHKRLSAREETRARLAQR</sequence>
<keyword evidence="2 5" id="KW-0812">Transmembrane</keyword>
<evidence type="ECO:0000256" key="2">
    <source>
        <dbReference type="ARBA" id="ARBA00022692"/>
    </source>
</evidence>
<feature type="transmembrane region" description="Helical" evidence="5">
    <location>
        <begin position="60"/>
        <end position="80"/>
    </location>
</feature>
<accession>A0A2T1HQZ5</accession>
<evidence type="ECO:0000256" key="3">
    <source>
        <dbReference type="ARBA" id="ARBA00022989"/>
    </source>
</evidence>
<dbReference type="RefSeq" id="WP_106337964.1">
    <property type="nucleotide sequence ID" value="NZ_PVZS01000017.1"/>
</dbReference>
<dbReference type="OrthoDB" id="5421146at2"/>
<dbReference type="InterPro" id="IPR059112">
    <property type="entry name" value="CysZ/EI24"/>
</dbReference>
<evidence type="ECO:0000256" key="5">
    <source>
        <dbReference type="SAM" id="Phobius"/>
    </source>
</evidence>
<feature type="transmembrane region" description="Helical" evidence="5">
    <location>
        <begin position="187"/>
        <end position="206"/>
    </location>
</feature>
<proteinExistence type="predicted"/>
<comment type="caution">
    <text evidence="6">The sequence shown here is derived from an EMBL/GenBank/DDBJ whole genome shotgun (WGS) entry which is preliminary data.</text>
</comment>
<organism evidence="6 7">
    <name type="scientific">Alsobacter soli</name>
    <dbReference type="NCBI Taxonomy" id="2109933"/>
    <lineage>
        <taxon>Bacteria</taxon>
        <taxon>Pseudomonadati</taxon>
        <taxon>Pseudomonadota</taxon>
        <taxon>Alphaproteobacteria</taxon>
        <taxon>Hyphomicrobiales</taxon>
        <taxon>Alsobacteraceae</taxon>
        <taxon>Alsobacter</taxon>
    </lineage>
</organism>
<dbReference type="Proteomes" id="UP000239772">
    <property type="component" value="Unassembled WGS sequence"/>
</dbReference>
<protein>
    <submittedName>
        <fullName evidence="6">Cysteine biosynthesis protein CysZ</fullName>
    </submittedName>
</protein>
<name>A0A2T1HQZ5_9HYPH</name>
<keyword evidence="3 5" id="KW-1133">Transmembrane helix</keyword>
<feature type="transmembrane region" description="Helical" evidence="5">
    <location>
        <begin position="21"/>
        <end position="40"/>
    </location>
</feature>
<dbReference type="NCBIfam" id="NF009407">
    <property type="entry name" value="PRK12768.1"/>
    <property type="match status" value="1"/>
</dbReference>
<dbReference type="EMBL" id="PVZS01000017">
    <property type="protein sequence ID" value="PSC04057.1"/>
    <property type="molecule type" value="Genomic_DNA"/>
</dbReference>
<evidence type="ECO:0000313" key="7">
    <source>
        <dbReference type="Proteomes" id="UP000239772"/>
    </source>
</evidence>
<comment type="subcellular location">
    <subcellularLocation>
        <location evidence="1">Membrane</location>
        <topology evidence="1">Multi-pass membrane protein</topology>
    </subcellularLocation>
</comment>
<reference evidence="7" key="1">
    <citation type="submission" date="2018-03" db="EMBL/GenBank/DDBJ databases">
        <authorList>
            <person name="Sun L."/>
            <person name="Liu H."/>
            <person name="Chen W."/>
            <person name="Huang K."/>
            <person name="Liu W."/>
            <person name="Gao X."/>
        </authorList>
    </citation>
    <scope>NUCLEOTIDE SEQUENCE [LARGE SCALE GENOMIC DNA]</scope>
    <source>
        <strain evidence="7">SH9</strain>
    </source>
</reference>
<dbReference type="AlphaFoldDB" id="A0A2T1HQZ5"/>